<dbReference type="InterPro" id="IPR032013">
    <property type="entry name" value="DUF4795"/>
</dbReference>
<proteinExistence type="predicted"/>
<evidence type="ECO:0000313" key="5">
    <source>
        <dbReference type="Proteomes" id="UP001623349"/>
    </source>
</evidence>
<organism evidence="4 5">
    <name type="scientific">Apodemus speciosus</name>
    <name type="common">Large Japanese field mouse</name>
    <dbReference type="NCBI Taxonomy" id="105296"/>
    <lineage>
        <taxon>Eukaryota</taxon>
        <taxon>Metazoa</taxon>
        <taxon>Chordata</taxon>
        <taxon>Craniata</taxon>
        <taxon>Vertebrata</taxon>
        <taxon>Euteleostomi</taxon>
        <taxon>Mammalia</taxon>
        <taxon>Eutheria</taxon>
        <taxon>Euarchontoglires</taxon>
        <taxon>Glires</taxon>
        <taxon>Rodentia</taxon>
        <taxon>Myomorpha</taxon>
        <taxon>Muroidea</taxon>
        <taxon>Muridae</taxon>
        <taxon>Murinae</taxon>
        <taxon>Apodemus</taxon>
    </lineage>
</organism>
<dbReference type="PANTHER" id="PTHR47080">
    <property type="entry name" value="CHROMOSOME 16 OPEN READING FRAME 96"/>
    <property type="match status" value="1"/>
</dbReference>
<feature type="compositionally biased region" description="Basic and acidic residues" evidence="2">
    <location>
        <begin position="512"/>
        <end position="540"/>
    </location>
</feature>
<feature type="domain" description="DUF4795" evidence="3">
    <location>
        <begin position="746"/>
        <end position="922"/>
    </location>
</feature>
<evidence type="ECO:0000259" key="3">
    <source>
        <dbReference type="Pfam" id="PF16043"/>
    </source>
</evidence>
<reference evidence="4 5" key="1">
    <citation type="submission" date="2024-08" db="EMBL/GenBank/DDBJ databases">
        <title>The draft genome of Apodemus speciosus.</title>
        <authorList>
            <person name="Nabeshima K."/>
            <person name="Suzuki S."/>
            <person name="Onuma M."/>
        </authorList>
    </citation>
    <scope>NUCLEOTIDE SEQUENCE [LARGE SCALE GENOMIC DNA]</scope>
    <source>
        <strain evidence="4">IB14-021</strain>
    </source>
</reference>
<keyword evidence="5" id="KW-1185">Reference proteome</keyword>
<feature type="compositionally biased region" description="Polar residues" evidence="2">
    <location>
        <begin position="304"/>
        <end position="316"/>
    </location>
</feature>
<protein>
    <submittedName>
        <fullName evidence="4">4930562C15Rik protein</fullName>
    </submittedName>
</protein>
<comment type="caution">
    <text evidence="4">The sequence shown here is derived from an EMBL/GenBank/DDBJ whole genome shotgun (WGS) entry which is preliminary data.</text>
</comment>
<feature type="region of interest" description="Disordered" evidence="2">
    <location>
        <begin position="501"/>
        <end position="547"/>
    </location>
</feature>
<dbReference type="EMBL" id="BAAFST010000016">
    <property type="protein sequence ID" value="GAB1299964.1"/>
    <property type="molecule type" value="Genomic_DNA"/>
</dbReference>
<evidence type="ECO:0000256" key="2">
    <source>
        <dbReference type="SAM" id="MobiDB-lite"/>
    </source>
</evidence>
<dbReference type="PANTHER" id="PTHR47080:SF1">
    <property type="entry name" value="CHROMOSOME 16 OPEN READING FRAME 96"/>
    <property type="match status" value="1"/>
</dbReference>
<dbReference type="Pfam" id="PF16043">
    <property type="entry name" value="DUF4795"/>
    <property type="match status" value="1"/>
</dbReference>
<dbReference type="Proteomes" id="UP001623349">
    <property type="component" value="Unassembled WGS sequence"/>
</dbReference>
<name>A0ABQ0FL36_APOSI</name>
<evidence type="ECO:0000313" key="4">
    <source>
        <dbReference type="EMBL" id="GAB1299964.1"/>
    </source>
</evidence>
<feature type="region of interest" description="Disordered" evidence="2">
    <location>
        <begin position="449"/>
        <end position="481"/>
    </location>
</feature>
<keyword evidence="1" id="KW-0175">Coiled coil</keyword>
<gene>
    <name evidence="4" type="ORF">APTSU1_001520200</name>
</gene>
<feature type="region of interest" description="Disordered" evidence="2">
    <location>
        <begin position="294"/>
        <end position="317"/>
    </location>
</feature>
<accession>A0ABQ0FL36</accession>
<feature type="coiled-coil region" evidence="1">
    <location>
        <begin position="718"/>
        <end position="780"/>
    </location>
</feature>
<sequence>MSFSLTFTELVDVAIPQCGVVNFRALHLLLQGILDHIQIAELKKVLSGEEDFLQSSPVVFMPREGDAQPIVNPMKRLSNIFDHVVDRIEKIECKLAAIQDIPTTSQLVEESDGSKRPAEEMWNNIKIQKRIEGNEKATEKFTKTLQDLLSDLHILKSTVETVQKDVDTIKFIFDKVNPQKVELLGDDLKIQSRKLGALQREVVTLQNKVRAVPQPEELVLWSGLHEAMFAPGQPKLEVEPSSVWPSMTSLPESPLELQPEDIHVPIHTATTMPTLMQLGTSGVLREEELARAAQLPDAPGAVQAQASVSQTRSQRQAVPVPVPVPGFAPVPGFMPVYGPRPGMAPLSPWTLPPRGWARGNVWPVWDMGPYQPGLGPFRPAGPMPRAPFPAMESGIPWTEPQRQDTRRLPGLEERGPEYEEYYGEGYQEEIPMEEAPQEEIAEYGALEEEMPTEGAPQEEMPTEGAPQDGIPKRRAARDKITKERVPKYRTPKERATYHKVPKDVSPEDTDTKDEAPETKILKKVIYKERPQKDKAPEPRRKGPPSAIKKLRSAVAIAAAAAAAYAAAANTAAQAAKDAVKAVHDVPASQLATKAGYLASAGPLGAFADFLGAGFGRGATAATVPFSEDEMEEFPEEFAAPFNPFTPKPMLSQAMMNAMQASSPEEKKKAVQYSMSHIAQMPSRHDSLKEEFATLSSTLNQRLNYLANMGSSGVLGNTVNVLEEKIISLQKARLQEEELERVWGHQIDTMKSHYMVLDRAVERLQIRMDDLKVLKAEIERLDLVKADKKVMDLELNEKADKDTLASKANRVDLETVAMELNEMIHSMLLKITNYESDWKKALKHIRKDLSTKLVQSDLNSLKKDVEEVWKVVRKLLIEGLRFDPDSAAGFKKKLFERVKCISCDRPVEMMTGPQLITIRNTHGRVRPASANSYEYLQRQLIREQQQQLHFQNFGVHEEGLDFQKDWGDGPRNETNLKHKSHDLSTVYPYGDPELIDYDTAEVDILGVDGVLYKGRMSSQFGTRIGEKDIAGQGPWCRSCHH</sequence>
<evidence type="ECO:0000256" key="1">
    <source>
        <dbReference type="SAM" id="Coils"/>
    </source>
</evidence>